<dbReference type="Proteomes" id="UP001354971">
    <property type="component" value="Unassembled WGS sequence"/>
</dbReference>
<gene>
    <name evidence="2" type="ORF">V0U79_06140</name>
</gene>
<name>A0ABU7LQR9_9PROT</name>
<organism evidence="2 3">
    <name type="scientific">Hyphobacterium lacteum</name>
    <dbReference type="NCBI Taxonomy" id="3116575"/>
    <lineage>
        <taxon>Bacteria</taxon>
        <taxon>Pseudomonadati</taxon>
        <taxon>Pseudomonadota</taxon>
        <taxon>Alphaproteobacteria</taxon>
        <taxon>Maricaulales</taxon>
        <taxon>Maricaulaceae</taxon>
        <taxon>Hyphobacterium</taxon>
    </lineage>
</organism>
<dbReference type="RefSeq" id="WP_330198598.1">
    <property type="nucleotide sequence ID" value="NZ_JAZDRP010000003.1"/>
</dbReference>
<accession>A0ABU7LQR9</accession>
<reference evidence="2 3" key="1">
    <citation type="submission" date="2024-01" db="EMBL/GenBank/DDBJ databases">
        <title>Hyphobacterium bacterium isolated from marine sediment.</title>
        <authorList>
            <person name="Zhao S."/>
        </authorList>
    </citation>
    <scope>NUCLEOTIDE SEQUENCE [LARGE SCALE GENOMIC DNA]</scope>
    <source>
        <strain evidence="3">HN65</strain>
    </source>
</reference>
<evidence type="ECO:0000313" key="2">
    <source>
        <dbReference type="EMBL" id="MEE2525939.1"/>
    </source>
</evidence>
<dbReference type="EMBL" id="JAZDRP010000003">
    <property type="protein sequence ID" value="MEE2525939.1"/>
    <property type="molecule type" value="Genomic_DNA"/>
</dbReference>
<keyword evidence="3" id="KW-1185">Reference proteome</keyword>
<keyword evidence="1" id="KW-0812">Transmembrane</keyword>
<keyword evidence="1" id="KW-0472">Membrane</keyword>
<sequence>MILARLSNALRRQDWLAVAIEFVIVVAGVLLAFQISLLSERRAEAARVEAQIDLVAAEMRENLERIRTNIGLLERYNPELRELRVLLSEYSEETDGEHLNRIAIHAFTNPTLELELLALERLESMDGRQLLSNSGVERALRDWRGLYDETKEAEANTQDSIQDTRTGAVFAELSIEAMVSAFPLNFGLMEPVPARFETDWQALSEDPAFAGHLAIMSLHFEYIWWLNRNLEESTEAVLDAIEERQAP</sequence>
<proteinExistence type="predicted"/>
<feature type="transmembrane region" description="Helical" evidence="1">
    <location>
        <begin position="15"/>
        <end position="38"/>
    </location>
</feature>
<evidence type="ECO:0000313" key="3">
    <source>
        <dbReference type="Proteomes" id="UP001354971"/>
    </source>
</evidence>
<evidence type="ECO:0000256" key="1">
    <source>
        <dbReference type="SAM" id="Phobius"/>
    </source>
</evidence>
<protein>
    <submittedName>
        <fullName evidence="2">Uncharacterized protein</fullName>
    </submittedName>
</protein>
<comment type="caution">
    <text evidence="2">The sequence shown here is derived from an EMBL/GenBank/DDBJ whole genome shotgun (WGS) entry which is preliminary data.</text>
</comment>
<keyword evidence="1" id="KW-1133">Transmembrane helix</keyword>